<name>A0A6L2LUS5_TANCI</name>
<reference evidence="1" key="1">
    <citation type="journal article" date="2019" name="Sci. Rep.">
        <title>Draft genome of Tanacetum cinerariifolium, the natural source of mosquito coil.</title>
        <authorList>
            <person name="Yamashiro T."/>
            <person name="Shiraishi A."/>
            <person name="Satake H."/>
            <person name="Nakayama K."/>
        </authorList>
    </citation>
    <scope>NUCLEOTIDE SEQUENCE</scope>
</reference>
<evidence type="ECO:0000313" key="1">
    <source>
        <dbReference type="EMBL" id="GEU64727.1"/>
    </source>
</evidence>
<protein>
    <submittedName>
        <fullName evidence="1">Ribonuclease H-like domain-containing protein</fullName>
    </submittedName>
</protein>
<organism evidence="1">
    <name type="scientific">Tanacetum cinerariifolium</name>
    <name type="common">Dalmatian daisy</name>
    <name type="synonym">Chrysanthemum cinerariifolium</name>
    <dbReference type="NCBI Taxonomy" id="118510"/>
    <lineage>
        <taxon>Eukaryota</taxon>
        <taxon>Viridiplantae</taxon>
        <taxon>Streptophyta</taxon>
        <taxon>Embryophyta</taxon>
        <taxon>Tracheophyta</taxon>
        <taxon>Spermatophyta</taxon>
        <taxon>Magnoliopsida</taxon>
        <taxon>eudicotyledons</taxon>
        <taxon>Gunneridae</taxon>
        <taxon>Pentapetalae</taxon>
        <taxon>asterids</taxon>
        <taxon>campanulids</taxon>
        <taxon>Asterales</taxon>
        <taxon>Asteraceae</taxon>
        <taxon>Asteroideae</taxon>
        <taxon>Anthemideae</taxon>
        <taxon>Anthemidinae</taxon>
        <taxon>Tanacetum</taxon>
    </lineage>
</organism>
<proteinExistence type="predicted"/>
<gene>
    <name evidence="1" type="ORF">Tci_036705</name>
</gene>
<dbReference type="EMBL" id="BKCJ010005071">
    <property type="protein sequence ID" value="GEU64727.1"/>
    <property type="molecule type" value="Genomic_DNA"/>
</dbReference>
<sequence>MTGNKCYLTDYKDYDGGFVFFGDGKGRISGKGKIKTRTLDFDDVYFCKELKYNQFSVSQMPGVTGFQSNGIAGTKDNIVADESQISDNGGQNHQVTRNEFEGILQQERQTEHINNANSFNTVSSTVNTVGPSFVNATSPLPINVVGTPASTNAFEEHPFE</sequence>
<comment type="caution">
    <text evidence="1">The sequence shown here is derived from an EMBL/GenBank/DDBJ whole genome shotgun (WGS) entry which is preliminary data.</text>
</comment>
<dbReference type="AlphaFoldDB" id="A0A6L2LUS5"/>
<accession>A0A6L2LUS5</accession>